<organism evidence="4 6">
    <name type="scientific">Carya illinoinensis</name>
    <name type="common">Pecan</name>
    <dbReference type="NCBI Taxonomy" id="32201"/>
    <lineage>
        <taxon>Eukaryota</taxon>
        <taxon>Viridiplantae</taxon>
        <taxon>Streptophyta</taxon>
        <taxon>Embryophyta</taxon>
        <taxon>Tracheophyta</taxon>
        <taxon>Spermatophyta</taxon>
        <taxon>Magnoliopsida</taxon>
        <taxon>eudicotyledons</taxon>
        <taxon>Gunneridae</taxon>
        <taxon>Pentapetalae</taxon>
        <taxon>rosids</taxon>
        <taxon>fabids</taxon>
        <taxon>Fagales</taxon>
        <taxon>Juglandaceae</taxon>
        <taxon>Carya</taxon>
    </lineage>
</organism>
<feature type="transmembrane region" description="Helical" evidence="2">
    <location>
        <begin position="132"/>
        <end position="153"/>
    </location>
</feature>
<evidence type="ECO:0000256" key="1">
    <source>
        <dbReference type="SAM" id="MobiDB-lite"/>
    </source>
</evidence>
<dbReference type="AlphaFoldDB" id="A0A8T1QXR6"/>
<dbReference type="EMBL" id="CM031827">
    <property type="protein sequence ID" value="KAG6720469.1"/>
    <property type="molecule type" value="Genomic_DNA"/>
</dbReference>
<dbReference type="Proteomes" id="UP000811609">
    <property type="component" value="Chromosome 3"/>
</dbReference>
<feature type="region of interest" description="Disordered" evidence="1">
    <location>
        <begin position="65"/>
        <end position="96"/>
    </location>
</feature>
<evidence type="ECO:0000256" key="2">
    <source>
        <dbReference type="SAM" id="Phobius"/>
    </source>
</evidence>
<reference evidence="4" key="1">
    <citation type="submission" date="2020-12" db="EMBL/GenBank/DDBJ databases">
        <title>WGS assembly of Carya illinoinensis cv. Pawnee.</title>
        <authorList>
            <person name="Platts A."/>
            <person name="Shu S."/>
            <person name="Wright S."/>
            <person name="Barry K."/>
            <person name="Edger P."/>
            <person name="Pires J.C."/>
            <person name="Schmutz J."/>
        </authorList>
    </citation>
    <scope>NUCLEOTIDE SEQUENCE</scope>
    <source>
        <tissue evidence="4">Leaf</tissue>
    </source>
</reference>
<dbReference type="EMBL" id="CM031811">
    <property type="protein sequence ID" value="KAG6659908.1"/>
    <property type="molecule type" value="Genomic_DNA"/>
</dbReference>
<dbReference type="PANTHER" id="PTHR35094">
    <property type="entry name" value="LEUCINE-RICH REPEAT EXTENSIN-LIKE PROTEIN 2"/>
    <property type="match status" value="1"/>
</dbReference>
<evidence type="ECO:0000313" key="6">
    <source>
        <dbReference type="Proteomes" id="UP000811609"/>
    </source>
</evidence>
<keyword evidence="6" id="KW-1185">Reference proteome</keyword>
<evidence type="ECO:0000313" key="4">
    <source>
        <dbReference type="EMBL" id="KAG6659908.1"/>
    </source>
</evidence>
<accession>A0A8T1QXR6</accession>
<keyword evidence="2" id="KW-0472">Membrane</keyword>
<evidence type="ECO:0000256" key="3">
    <source>
        <dbReference type="SAM" id="SignalP"/>
    </source>
</evidence>
<keyword evidence="2" id="KW-1133">Transmembrane helix</keyword>
<keyword evidence="2" id="KW-0812">Transmembrane</keyword>
<sequence length="155" mass="16833">MISPTHCSSPQKLLMLLPFLFMSFSLAMSTTFPQKLDQTSVPQEANAEIKCGTCPCVNPCAQPQMPVPPPSPPPPPPAPPKNPSTPYCTTQAQPLPPPPPRFIYVTGVPGNLYETDPYNTWVYYSGAGQNVIGIRLLLLVVCGILEVLIVIGWQM</sequence>
<protein>
    <submittedName>
        <fullName evidence="4">Uncharacterized protein</fullName>
    </submittedName>
</protein>
<comment type="caution">
    <text evidence="4">The sequence shown here is derived from an EMBL/GenBank/DDBJ whole genome shotgun (WGS) entry which is preliminary data.</text>
</comment>
<dbReference type="PANTHER" id="PTHR35094:SF7">
    <property type="entry name" value="LEUCINE-RICH REPEAT EXTENSIN-LIKE PROTEIN 2"/>
    <property type="match status" value="1"/>
</dbReference>
<feature type="signal peptide" evidence="3">
    <location>
        <begin position="1"/>
        <end position="27"/>
    </location>
</feature>
<dbReference type="Proteomes" id="UP000811246">
    <property type="component" value="Chromosome 3"/>
</dbReference>
<feature type="chain" id="PRO_5035738659" evidence="3">
    <location>
        <begin position="28"/>
        <end position="155"/>
    </location>
</feature>
<name>A0A8T1QXR6_CARIL</name>
<proteinExistence type="predicted"/>
<keyword evidence="3" id="KW-0732">Signal</keyword>
<dbReference type="OrthoDB" id="1302077at2759"/>
<evidence type="ECO:0000313" key="5">
    <source>
        <dbReference type="EMBL" id="KAG6720469.1"/>
    </source>
</evidence>
<feature type="compositionally biased region" description="Pro residues" evidence="1">
    <location>
        <begin position="65"/>
        <end position="83"/>
    </location>
</feature>
<gene>
    <name evidence="4" type="ORF">CIPAW_03G068700</name>
    <name evidence="5" type="ORF">I3842_03G063900</name>
</gene>
<reference evidence="5" key="2">
    <citation type="submission" date="2021-01" db="EMBL/GenBank/DDBJ databases">
        <authorList>
            <person name="Lovell J.T."/>
            <person name="Bentley N."/>
            <person name="Bhattarai G."/>
            <person name="Jenkins J.W."/>
            <person name="Sreedasyam A."/>
            <person name="Alarcon Y."/>
            <person name="Bock C."/>
            <person name="Boston L."/>
            <person name="Carlson J."/>
            <person name="Cervantes K."/>
            <person name="Clermont K."/>
            <person name="Krom N."/>
            <person name="Kubenka K."/>
            <person name="Mamidi S."/>
            <person name="Mattison C."/>
            <person name="Monteros M."/>
            <person name="Pisani C."/>
            <person name="Plott C."/>
            <person name="Rajasekar S."/>
            <person name="Rhein H.S."/>
            <person name="Rohla C."/>
            <person name="Song M."/>
            <person name="Hilaire R.S."/>
            <person name="Shu S."/>
            <person name="Wells L."/>
            <person name="Wang X."/>
            <person name="Webber J."/>
            <person name="Heerema R.J."/>
            <person name="Klein P."/>
            <person name="Conner P."/>
            <person name="Grauke L."/>
            <person name="Grimwood J."/>
            <person name="Schmutz J."/>
            <person name="Randall J.J."/>
        </authorList>
    </citation>
    <scope>NUCLEOTIDE SEQUENCE</scope>
    <source>
        <tissue evidence="5">Leaf</tissue>
    </source>
</reference>